<feature type="region of interest" description="Disordered" evidence="1">
    <location>
        <begin position="1"/>
        <end position="47"/>
    </location>
</feature>
<dbReference type="AlphaFoldDB" id="A0A5C4SWC8"/>
<dbReference type="InterPro" id="IPR036514">
    <property type="entry name" value="SGNH_hydro_sf"/>
</dbReference>
<protein>
    <submittedName>
        <fullName evidence="2">Uncharacterized protein</fullName>
    </submittedName>
</protein>
<dbReference type="Proteomes" id="UP000307943">
    <property type="component" value="Unassembled WGS sequence"/>
</dbReference>
<dbReference type="SUPFAM" id="SSF52266">
    <property type="entry name" value="SGNH hydrolase"/>
    <property type="match status" value="1"/>
</dbReference>
<evidence type="ECO:0000313" key="3">
    <source>
        <dbReference type="Proteomes" id="UP000307943"/>
    </source>
</evidence>
<organism evidence="2 3">
    <name type="scientific">Paenibacillus hemerocallicola</name>
    <dbReference type="NCBI Taxonomy" id="1172614"/>
    <lineage>
        <taxon>Bacteria</taxon>
        <taxon>Bacillati</taxon>
        <taxon>Bacillota</taxon>
        <taxon>Bacilli</taxon>
        <taxon>Bacillales</taxon>
        <taxon>Paenibacillaceae</taxon>
        <taxon>Paenibacillus</taxon>
    </lineage>
</organism>
<dbReference type="EMBL" id="VDCQ01000107">
    <property type="protein sequence ID" value="TNJ56489.1"/>
    <property type="molecule type" value="Genomic_DNA"/>
</dbReference>
<accession>A0A5C4SWC8</accession>
<proteinExistence type="predicted"/>
<sequence>MGGADRDDDDSGYSRVDSRSGFVGDGGRRGEALAADPGPARQADHAVRRHQYIRIRQPERENAALLLDRIYQHYREKQPATPTAVLTPIVSPDRESIANAAGMTLMQVREEVSDTVRLLQQHGDSHLYGYSGLDLLGHADAELLPDGVDPSGEGYMVMADRIRRLIAEPLMVCCRGTGSAAGRSKASIAEVGPIP</sequence>
<gene>
    <name evidence="2" type="ORF">FE784_38880</name>
</gene>
<keyword evidence="3" id="KW-1185">Reference proteome</keyword>
<evidence type="ECO:0000256" key="1">
    <source>
        <dbReference type="SAM" id="MobiDB-lite"/>
    </source>
</evidence>
<evidence type="ECO:0000313" key="2">
    <source>
        <dbReference type="EMBL" id="TNJ56489.1"/>
    </source>
</evidence>
<feature type="compositionally biased region" description="Acidic residues" evidence="1">
    <location>
        <begin position="1"/>
        <end position="11"/>
    </location>
</feature>
<dbReference type="Gene3D" id="3.40.50.1110">
    <property type="entry name" value="SGNH hydrolase"/>
    <property type="match status" value="1"/>
</dbReference>
<comment type="caution">
    <text evidence="2">The sequence shown here is derived from an EMBL/GenBank/DDBJ whole genome shotgun (WGS) entry which is preliminary data.</text>
</comment>
<reference evidence="2 3" key="1">
    <citation type="submission" date="2019-05" db="EMBL/GenBank/DDBJ databases">
        <title>We sequenced the genome of Paenibacillus hemerocallicola KCTC 33185 for further insight into its adaptation and study the phylogeny of Paenibacillus.</title>
        <authorList>
            <person name="Narsing Rao M.P."/>
        </authorList>
    </citation>
    <scope>NUCLEOTIDE SEQUENCE [LARGE SCALE GENOMIC DNA]</scope>
    <source>
        <strain evidence="2 3">KCTC 33185</strain>
    </source>
</reference>
<name>A0A5C4SWC8_9BACL</name>
<dbReference type="OrthoDB" id="2060945at2"/>